<sequence length="160" mass="18123">MTQARPAAPTVANDEREAAWRLFIETSTRVAGALDDQLRTDAQMSLSDYHVMLLLHEAPEQRLRMKDLAARMVFSASRLTYQVDVLCRRGWLRREPVPSDRRGSYAILTDAGHAAFAAAGRGHFDLVQQIFYDVLTPEDGRTLAAIMTKIDHRLDDKERP</sequence>
<dbReference type="Proteomes" id="UP000053405">
    <property type="component" value="Unassembled WGS sequence"/>
</dbReference>
<evidence type="ECO:0000313" key="3">
    <source>
        <dbReference type="Proteomes" id="UP000053405"/>
    </source>
</evidence>
<proteinExistence type="predicted"/>
<dbReference type="Pfam" id="PF12802">
    <property type="entry name" value="MarR_2"/>
    <property type="match status" value="1"/>
</dbReference>
<dbReference type="InterPro" id="IPR039422">
    <property type="entry name" value="MarR/SlyA-like"/>
</dbReference>
<gene>
    <name evidence="2" type="ORF">GOHSU_38_00060</name>
</gene>
<dbReference type="InterPro" id="IPR000835">
    <property type="entry name" value="HTH_MarR-typ"/>
</dbReference>
<dbReference type="PANTHER" id="PTHR33164:SF99">
    <property type="entry name" value="MARR FAMILY REGULATORY PROTEIN"/>
    <property type="match status" value="1"/>
</dbReference>
<comment type="caution">
    <text evidence="2">The sequence shown here is derived from an EMBL/GenBank/DDBJ whole genome shotgun (WGS) entry which is preliminary data.</text>
</comment>
<dbReference type="Gene3D" id="1.10.10.10">
    <property type="entry name" value="Winged helix-like DNA-binding domain superfamily/Winged helix DNA-binding domain"/>
    <property type="match status" value="1"/>
</dbReference>
<dbReference type="PANTHER" id="PTHR33164">
    <property type="entry name" value="TRANSCRIPTIONAL REGULATOR, MARR FAMILY"/>
    <property type="match status" value="1"/>
</dbReference>
<organism evidence="2 3">
    <name type="scientific">Gordonia hirsuta DSM 44140 = NBRC 16056</name>
    <dbReference type="NCBI Taxonomy" id="1121927"/>
    <lineage>
        <taxon>Bacteria</taxon>
        <taxon>Bacillati</taxon>
        <taxon>Actinomycetota</taxon>
        <taxon>Actinomycetes</taxon>
        <taxon>Mycobacteriales</taxon>
        <taxon>Gordoniaceae</taxon>
        <taxon>Gordonia</taxon>
    </lineage>
</organism>
<dbReference type="PROSITE" id="PS50995">
    <property type="entry name" value="HTH_MARR_2"/>
    <property type="match status" value="1"/>
</dbReference>
<dbReference type="STRING" id="1121927.GOHSU_38_00060"/>
<dbReference type="RefSeq" id="WP_005942366.1">
    <property type="nucleotide sequence ID" value="NZ_ATVK01000058.1"/>
</dbReference>
<accession>L7LE71</accession>
<dbReference type="EMBL" id="BANT01000038">
    <property type="protein sequence ID" value="GAC58367.1"/>
    <property type="molecule type" value="Genomic_DNA"/>
</dbReference>
<dbReference type="OrthoDB" id="8635520at2"/>
<dbReference type="InterPro" id="IPR036390">
    <property type="entry name" value="WH_DNA-bd_sf"/>
</dbReference>
<protein>
    <submittedName>
        <fullName evidence="2">Putative MarR family transcriptional regulator</fullName>
    </submittedName>
</protein>
<evidence type="ECO:0000259" key="1">
    <source>
        <dbReference type="PROSITE" id="PS50995"/>
    </source>
</evidence>
<dbReference type="GO" id="GO:0003700">
    <property type="term" value="F:DNA-binding transcription factor activity"/>
    <property type="evidence" value="ECO:0007669"/>
    <property type="project" value="InterPro"/>
</dbReference>
<keyword evidence="3" id="KW-1185">Reference proteome</keyword>
<dbReference type="SUPFAM" id="SSF46785">
    <property type="entry name" value="Winged helix' DNA-binding domain"/>
    <property type="match status" value="1"/>
</dbReference>
<dbReference type="GO" id="GO:0006950">
    <property type="term" value="P:response to stress"/>
    <property type="evidence" value="ECO:0007669"/>
    <property type="project" value="TreeGrafter"/>
</dbReference>
<name>L7LE71_9ACTN</name>
<evidence type="ECO:0000313" key="2">
    <source>
        <dbReference type="EMBL" id="GAC58367.1"/>
    </source>
</evidence>
<feature type="domain" description="HTH marR-type" evidence="1">
    <location>
        <begin position="16"/>
        <end position="152"/>
    </location>
</feature>
<dbReference type="SMART" id="SM00347">
    <property type="entry name" value="HTH_MARR"/>
    <property type="match status" value="1"/>
</dbReference>
<reference evidence="2 3" key="1">
    <citation type="submission" date="2012-12" db="EMBL/GenBank/DDBJ databases">
        <title>Whole genome shotgun sequence of Gordonia hirsuta NBRC 16056.</title>
        <authorList>
            <person name="Isaki-Nakamura S."/>
            <person name="Hosoyama A."/>
            <person name="Tsuchikane K."/>
            <person name="Katsumata H."/>
            <person name="Baba S."/>
            <person name="Yamazaki S."/>
            <person name="Fujita N."/>
        </authorList>
    </citation>
    <scope>NUCLEOTIDE SEQUENCE [LARGE SCALE GENOMIC DNA]</scope>
    <source>
        <strain evidence="2 3">NBRC 16056</strain>
    </source>
</reference>
<dbReference type="InterPro" id="IPR036388">
    <property type="entry name" value="WH-like_DNA-bd_sf"/>
</dbReference>
<dbReference type="eggNOG" id="COG1846">
    <property type="taxonomic scope" value="Bacteria"/>
</dbReference>
<dbReference type="AlphaFoldDB" id="L7LE71"/>